<protein>
    <submittedName>
        <fullName evidence="1">Uncharacterized protein</fullName>
    </submittedName>
</protein>
<keyword evidence="2" id="KW-1185">Reference proteome</keyword>
<dbReference type="EMBL" id="CM042012">
    <property type="protein sequence ID" value="KAI3749310.1"/>
    <property type="molecule type" value="Genomic_DNA"/>
</dbReference>
<evidence type="ECO:0000313" key="2">
    <source>
        <dbReference type="Proteomes" id="UP001055811"/>
    </source>
</evidence>
<sequence length="116" mass="13770">MSGWILMIVKEEDFNEKGFKFKFNEENEDDREDEEIMGDFNEEGEYKRTYIHYTSQDKVVNESKANKVDEAMILGTNTWMDARESMMEKVSNNETGMQRDDFENNEKMVVFLACSY</sequence>
<reference evidence="1 2" key="2">
    <citation type="journal article" date="2022" name="Mol. Ecol. Resour.">
        <title>The genomes of chicory, endive, great burdock and yacon provide insights into Asteraceae paleo-polyploidization history and plant inulin production.</title>
        <authorList>
            <person name="Fan W."/>
            <person name="Wang S."/>
            <person name="Wang H."/>
            <person name="Wang A."/>
            <person name="Jiang F."/>
            <person name="Liu H."/>
            <person name="Zhao H."/>
            <person name="Xu D."/>
            <person name="Zhang Y."/>
        </authorList>
    </citation>
    <scope>NUCLEOTIDE SEQUENCE [LARGE SCALE GENOMIC DNA]</scope>
    <source>
        <strain evidence="2">cv. Punajuju</strain>
        <tissue evidence="1">Leaves</tissue>
    </source>
</reference>
<name>A0ACB9DRV8_CICIN</name>
<proteinExistence type="predicted"/>
<reference evidence="2" key="1">
    <citation type="journal article" date="2022" name="Mol. Ecol. Resour.">
        <title>The genomes of chicory, endive, great burdock and yacon provide insights into Asteraceae palaeo-polyploidization history and plant inulin production.</title>
        <authorList>
            <person name="Fan W."/>
            <person name="Wang S."/>
            <person name="Wang H."/>
            <person name="Wang A."/>
            <person name="Jiang F."/>
            <person name="Liu H."/>
            <person name="Zhao H."/>
            <person name="Xu D."/>
            <person name="Zhang Y."/>
        </authorList>
    </citation>
    <scope>NUCLEOTIDE SEQUENCE [LARGE SCALE GENOMIC DNA]</scope>
    <source>
        <strain evidence="2">cv. Punajuju</strain>
    </source>
</reference>
<comment type="caution">
    <text evidence="1">The sequence shown here is derived from an EMBL/GenBank/DDBJ whole genome shotgun (WGS) entry which is preliminary data.</text>
</comment>
<gene>
    <name evidence="1" type="ORF">L2E82_19917</name>
</gene>
<accession>A0ACB9DRV8</accession>
<evidence type="ECO:0000313" key="1">
    <source>
        <dbReference type="EMBL" id="KAI3749310.1"/>
    </source>
</evidence>
<organism evidence="1 2">
    <name type="scientific">Cichorium intybus</name>
    <name type="common">Chicory</name>
    <dbReference type="NCBI Taxonomy" id="13427"/>
    <lineage>
        <taxon>Eukaryota</taxon>
        <taxon>Viridiplantae</taxon>
        <taxon>Streptophyta</taxon>
        <taxon>Embryophyta</taxon>
        <taxon>Tracheophyta</taxon>
        <taxon>Spermatophyta</taxon>
        <taxon>Magnoliopsida</taxon>
        <taxon>eudicotyledons</taxon>
        <taxon>Gunneridae</taxon>
        <taxon>Pentapetalae</taxon>
        <taxon>asterids</taxon>
        <taxon>campanulids</taxon>
        <taxon>Asterales</taxon>
        <taxon>Asteraceae</taxon>
        <taxon>Cichorioideae</taxon>
        <taxon>Cichorieae</taxon>
        <taxon>Cichoriinae</taxon>
        <taxon>Cichorium</taxon>
    </lineage>
</organism>
<dbReference type="Proteomes" id="UP001055811">
    <property type="component" value="Linkage Group LG04"/>
</dbReference>